<keyword evidence="7" id="KW-1185">Reference proteome</keyword>
<dbReference type="GO" id="GO:0016020">
    <property type="term" value="C:membrane"/>
    <property type="evidence" value="ECO:0007669"/>
    <property type="project" value="UniProtKB-SubCell"/>
</dbReference>
<dbReference type="EMBL" id="JXXN02003982">
    <property type="protein sequence ID" value="THD20978.1"/>
    <property type="molecule type" value="Genomic_DNA"/>
</dbReference>
<protein>
    <submittedName>
        <fullName evidence="6">Transmembrane protein 256 isoform X2</fullName>
    </submittedName>
</protein>
<evidence type="ECO:0000256" key="1">
    <source>
        <dbReference type="ARBA" id="ARBA00004141"/>
    </source>
</evidence>
<comment type="caution">
    <text evidence="6">The sequence shown here is derived from an EMBL/GenBank/DDBJ whole genome shotgun (WGS) entry which is preliminary data.</text>
</comment>
<accession>A0A2H1C1P5</accession>
<proteinExistence type="inferred from homology"/>
<dbReference type="InterPro" id="IPR006696">
    <property type="entry name" value="DUF423"/>
</dbReference>
<dbReference type="PANTHER" id="PTHR43461">
    <property type="entry name" value="TRANSMEMBRANE PROTEIN 256"/>
    <property type="match status" value="1"/>
</dbReference>
<dbReference type="Proteomes" id="UP000230066">
    <property type="component" value="Unassembled WGS sequence"/>
</dbReference>
<dbReference type="AlphaFoldDB" id="A0A2H1C1P5"/>
<reference evidence="6" key="1">
    <citation type="submission" date="2019-03" db="EMBL/GenBank/DDBJ databases">
        <title>Improved annotation for the trematode Fasciola hepatica.</title>
        <authorList>
            <person name="Choi Y.-J."/>
            <person name="Martin J."/>
            <person name="Mitreva M."/>
        </authorList>
    </citation>
    <scope>NUCLEOTIDE SEQUENCE [LARGE SCALE GENOMIC DNA]</scope>
</reference>
<comment type="similarity">
    <text evidence="2">Belongs to the TMEM256 family.</text>
</comment>
<evidence type="ECO:0000256" key="5">
    <source>
        <dbReference type="ARBA" id="ARBA00023136"/>
    </source>
</evidence>
<evidence type="ECO:0000313" key="6">
    <source>
        <dbReference type="EMBL" id="THD20978.1"/>
    </source>
</evidence>
<evidence type="ECO:0000256" key="4">
    <source>
        <dbReference type="ARBA" id="ARBA00022989"/>
    </source>
</evidence>
<keyword evidence="5" id="KW-0472">Membrane</keyword>
<keyword evidence="3 6" id="KW-0812">Transmembrane</keyword>
<organism evidence="6 7">
    <name type="scientific">Fasciola hepatica</name>
    <name type="common">Liver fluke</name>
    <dbReference type="NCBI Taxonomy" id="6192"/>
    <lineage>
        <taxon>Eukaryota</taxon>
        <taxon>Metazoa</taxon>
        <taxon>Spiralia</taxon>
        <taxon>Lophotrochozoa</taxon>
        <taxon>Platyhelminthes</taxon>
        <taxon>Trematoda</taxon>
        <taxon>Digenea</taxon>
        <taxon>Plagiorchiida</taxon>
        <taxon>Echinostomata</taxon>
        <taxon>Echinostomatoidea</taxon>
        <taxon>Fasciolidae</taxon>
        <taxon>Fasciola</taxon>
    </lineage>
</organism>
<evidence type="ECO:0000313" key="7">
    <source>
        <dbReference type="Proteomes" id="UP000230066"/>
    </source>
</evidence>
<dbReference type="Pfam" id="PF04241">
    <property type="entry name" value="DUF423"/>
    <property type="match status" value="1"/>
</dbReference>
<gene>
    <name evidence="6" type="ORF">D915_008335</name>
</gene>
<sequence length="150" mass="16219">MVSVFVYDKNELASDVLTRLAKSNSSINVLSSAEANTYRQMPRGLIRIIGLLGAASLAAGAYGAHGLARSDSKFRRMFQMGAHYQLLHSIVLLGVPFVSYPCLTTLLFLSGNLLFSGSCYYMALCGQENALRFSTLGGVTLLLAWLSMAL</sequence>
<comment type="subcellular location">
    <subcellularLocation>
        <location evidence="1">Membrane</location>
        <topology evidence="1">Multi-pass membrane protein</topology>
    </subcellularLocation>
</comment>
<evidence type="ECO:0000256" key="3">
    <source>
        <dbReference type="ARBA" id="ARBA00022692"/>
    </source>
</evidence>
<evidence type="ECO:0000256" key="2">
    <source>
        <dbReference type="ARBA" id="ARBA00006208"/>
    </source>
</evidence>
<dbReference type="PANTHER" id="PTHR43461:SF1">
    <property type="entry name" value="TRANSMEMBRANE PROTEIN 256"/>
    <property type="match status" value="1"/>
</dbReference>
<name>A0A2H1C1P5_FASHE</name>
<keyword evidence="4" id="KW-1133">Transmembrane helix</keyword>